<evidence type="ECO:0000256" key="1">
    <source>
        <dbReference type="SAM" id="Phobius"/>
    </source>
</evidence>
<accession>A0A5J5HZB0</accession>
<proteinExistence type="predicted"/>
<gene>
    <name evidence="3" type="ORF">F4V44_10685</name>
</gene>
<evidence type="ECO:0000313" key="3">
    <source>
        <dbReference type="EMBL" id="KAA9026322.1"/>
    </source>
</evidence>
<keyword evidence="4" id="KW-1185">Reference proteome</keyword>
<dbReference type="AlphaFoldDB" id="A0A5J5HZB0"/>
<sequence length="115" mass="12993">MLKRLVGVVITLIILYVVYYDLSQGTLPASMTKETAVSKTTTDSQSTKSIERPYFEKKIKAGDTVLSILEEHLNHSISVPITEVVTDFEELNDGISPQEIQQGKVYKFPNYPKER</sequence>
<dbReference type="EMBL" id="VYKL01000015">
    <property type="protein sequence ID" value="KAA9026322.1"/>
    <property type="molecule type" value="Genomic_DNA"/>
</dbReference>
<dbReference type="OrthoDB" id="2691912at2"/>
<organism evidence="3 4">
    <name type="scientific">Niallia endozanthoxylica</name>
    <dbReference type="NCBI Taxonomy" id="2036016"/>
    <lineage>
        <taxon>Bacteria</taxon>
        <taxon>Bacillati</taxon>
        <taxon>Bacillota</taxon>
        <taxon>Bacilli</taxon>
        <taxon>Bacillales</taxon>
        <taxon>Bacillaceae</taxon>
        <taxon>Niallia</taxon>
    </lineage>
</organism>
<evidence type="ECO:0000259" key="2">
    <source>
        <dbReference type="PROSITE" id="PS51782"/>
    </source>
</evidence>
<feature type="transmembrane region" description="Helical" evidence="1">
    <location>
        <begin position="6"/>
        <end position="22"/>
    </location>
</feature>
<reference evidence="3 4" key="1">
    <citation type="submission" date="2019-09" db="EMBL/GenBank/DDBJ databases">
        <title>Whole genome sequences of isolates from the Mars Exploration Rovers.</title>
        <authorList>
            <person name="Seuylemezian A."/>
            <person name="Vaishampayan P."/>
        </authorList>
    </citation>
    <scope>NUCLEOTIDE SEQUENCE [LARGE SCALE GENOMIC DNA]</scope>
    <source>
        <strain evidence="3 4">MER_TA_151</strain>
    </source>
</reference>
<name>A0A5J5HZB0_9BACI</name>
<evidence type="ECO:0000313" key="4">
    <source>
        <dbReference type="Proteomes" id="UP000326671"/>
    </source>
</evidence>
<keyword evidence="1" id="KW-0812">Transmembrane</keyword>
<keyword evidence="1" id="KW-0472">Membrane</keyword>
<feature type="domain" description="LysM" evidence="2">
    <location>
        <begin position="55"/>
        <end position="108"/>
    </location>
</feature>
<dbReference type="PROSITE" id="PS51782">
    <property type="entry name" value="LYSM"/>
    <property type="match status" value="1"/>
</dbReference>
<comment type="caution">
    <text evidence="3">The sequence shown here is derived from an EMBL/GenBank/DDBJ whole genome shotgun (WGS) entry which is preliminary data.</text>
</comment>
<dbReference type="InterPro" id="IPR018392">
    <property type="entry name" value="LysM"/>
</dbReference>
<keyword evidence="1" id="KW-1133">Transmembrane helix</keyword>
<protein>
    <recommendedName>
        <fullName evidence="2">LysM domain-containing protein</fullName>
    </recommendedName>
</protein>
<dbReference type="RefSeq" id="WP_150439971.1">
    <property type="nucleotide sequence ID" value="NZ_VYKL01000015.1"/>
</dbReference>
<dbReference type="Proteomes" id="UP000326671">
    <property type="component" value="Unassembled WGS sequence"/>
</dbReference>